<evidence type="ECO:0000313" key="3">
    <source>
        <dbReference type="Proteomes" id="UP000189739"/>
    </source>
</evidence>
<dbReference type="RefSeq" id="WP_078349468.1">
    <property type="nucleotide sequence ID" value="NZ_MBTF01000023.1"/>
</dbReference>
<sequence>MRSPQELSKEELAAVNGGSDSSSASNSGILGNIGIGNLASFSSSSQDGDESSSSSLSVGNDITGSLGGALDKAFSRS</sequence>
<evidence type="ECO:0000313" key="2">
    <source>
        <dbReference type="EMBL" id="OOQ58759.1"/>
    </source>
</evidence>
<reference evidence="2 3" key="1">
    <citation type="submission" date="2016-07" db="EMBL/GenBank/DDBJ databases">
        <title>Genomic analysis of zinc-resistant bacterium Mucilaginibacter pedocola TBZ30.</title>
        <authorList>
            <person name="Huang J."/>
            <person name="Tang J."/>
        </authorList>
    </citation>
    <scope>NUCLEOTIDE SEQUENCE [LARGE SCALE GENOMIC DNA]</scope>
    <source>
        <strain evidence="2 3">TBZ30</strain>
    </source>
</reference>
<protein>
    <recommendedName>
        <fullName evidence="4">Bacteriocin</fullName>
    </recommendedName>
</protein>
<dbReference type="NCBIfam" id="TIGR01847">
    <property type="entry name" value="bacteriocin_sig"/>
    <property type="match status" value="1"/>
</dbReference>
<name>A0A1S9PCU4_9SPHI</name>
<feature type="compositionally biased region" description="Low complexity" evidence="1">
    <location>
        <begin position="40"/>
        <end position="57"/>
    </location>
</feature>
<accession>A0A1S9PCU4</accession>
<feature type="region of interest" description="Disordered" evidence="1">
    <location>
        <begin position="1"/>
        <end position="26"/>
    </location>
</feature>
<dbReference type="STRING" id="1792845.BC343_08885"/>
<dbReference type="InterPro" id="IPR010133">
    <property type="entry name" value="Bacteriocin_signal_seq"/>
</dbReference>
<dbReference type="AlphaFoldDB" id="A0A1S9PCU4"/>
<feature type="compositionally biased region" description="Low complexity" evidence="1">
    <location>
        <begin position="16"/>
        <end position="26"/>
    </location>
</feature>
<dbReference type="Proteomes" id="UP000189739">
    <property type="component" value="Unassembled WGS sequence"/>
</dbReference>
<evidence type="ECO:0008006" key="4">
    <source>
        <dbReference type="Google" id="ProtNLM"/>
    </source>
</evidence>
<comment type="caution">
    <text evidence="2">The sequence shown here is derived from an EMBL/GenBank/DDBJ whole genome shotgun (WGS) entry which is preliminary data.</text>
</comment>
<organism evidence="2 3">
    <name type="scientific">Mucilaginibacter pedocola</name>
    <dbReference type="NCBI Taxonomy" id="1792845"/>
    <lineage>
        <taxon>Bacteria</taxon>
        <taxon>Pseudomonadati</taxon>
        <taxon>Bacteroidota</taxon>
        <taxon>Sphingobacteriia</taxon>
        <taxon>Sphingobacteriales</taxon>
        <taxon>Sphingobacteriaceae</taxon>
        <taxon>Mucilaginibacter</taxon>
    </lineage>
</organism>
<evidence type="ECO:0000256" key="1">
    <source>
        <dbReference type="SAM" id="MobiDB-lite"/>
    </source>
</evidence>
<proteinExistence type="predicted"/>
<dbReference type="EMBL" id="MBTF01000023">
    <property type="protein sequence ID" value="OOQ58759.1"/>
    <property type="molecule type" value="Genomic_DNA"/>
</dbReference>
<keyword evidence="3" id="KW-1185">Reference proteome</keyword>
<gene>
    <name evidence="2" type="ORF">BC343_08885</name>
</gene>
<feature type="region of interest" description="Disordered" evidence="1">
    <location>
        <begin position="40"/>
        <end position="77"/>
    </location>
</feature>